<evidence type="ECO:0000256" key="1">
    <source>
        <dbReference type="SAM" id="MobiDB-lite"/>
    </source>
</evidence>
<proteinExistence type="predicted"/>
<evidence type="ECO:0000313" key="3">
    <source>
        <dbReference type="Proteomes" id="UP000009138"/>
    </source>
</evidence>
<protein>
    <submittedName>
        <fullName evidence="2">Uncharacterized protein</fullName>
    </submittedName>
</protein>
<organism evidence="2 3">
    <name type="scientific">Rhizopus delemar (strain RA 99-880 / ATCC MYA-4621 / FGSC 9543 / NRRL 43880)</name>
    <name type="common">Mucormycosis agent</name>
    <name type="synonym">Rhizopus arrhizus var. delemar</name>
    <dbReference type="NCBI Taxonomy" id="246409"/>
    <lineage>
        <taxon>Eukaryota</taxon>
        <taxon>Fungi</taxon>
        <taxon>Fungi incertae sedis</taxon>
        <taxon>Mucoromycota</taxon>
        <taxon>Mucoromycotina</taxon>
        <taxon>Mucoromycetes</taxon>
        <taxon>Mucorales</taxon>
        <taxon>Mucorineae</taxon>
        <taxon>Rhizopodaceae</taxon>
        <taxon>Rhizopus</taxon>
    </lineage>
</organism>
<dbReference type="Proteomes" id="UP000009138">
    <property type="component" value="Unassembled WGS sequence"/>
</dbReference>
<name>I1C5A9_RHIO9</name>
<dbReference type="EMBL" id="CH476737">
    <property type="protein sequence ID" value="EIE83639.1"/>
    <property type="molecule type" value="Genomic_DNA"/>
</dbReference>
<dbReference type="AlphaFoldDB" id="I1C5A9"/>
<dbReference type="GeneID" id="93615315"/>
<sequence length="299" mass="34258">MSRNIQDSYSNYQPNNAKNEYSTLERGYKKATKKLSRLFNSNNKDKSGLFNNILKKIKLSHKSSTRSDKTLSTTCIPTAIEQQADNQQQLDNHTVKTIQNDANSPQPASGESQEKQLPLTNIPKDEHIEWLTILVNSPLFASTENAQQKSHTHPTSLKTQISRFNDSNQPAINLLQPPSHHQKKIYNNNSSQYSMDEQLAIDNLSKKPPLSSKLQKRDEVKERLELAAAKRNAIKQIRLKEQMDLAWFETMEMMKSHNDYLSSLSNDMLYQKLRMNSGAEASSSKPLFNQQQQPEILIW</sequence>
<feature type="region of interest" description="Disordered" evidence="1">
    <location>
        <begin position="280"/>
        <end position="299"/>
    </location>
</feature>
<keyword evidence="3" id="KW-1185">Reference proteome</keyword>
<dbReference type="OrthoDB" id="2219808at2759"/>
<gene>
    <name evidence="2" type="ORF">RO3G_08344</name>
</gene>
<accession>I1C5A9</accession>
<reference evidence="2 3" key="1">
    <citation type="journal article" date="2009" name="PLoS Genet.">
        <title>Genomic analysis of the basal lineage fungus Rhizopus oryzae reveals a whole-genome duplication.</title>
        <authorList>
            <person name="Ma L.-J."/>
            <person name="Ibrahim A.S."/>
            <person name="Skory C."/>
            <person name="Grabherr M.G."/>
            <person name="Burger G."/>
            <person name="Butler M."/>
            <person name="Elias M."/>
            <person name="Idnurm A."/>
            <person name="Lang B.F."/>
            <person name="Sone T."/>
            <person name="Abe A."/>
            <person name="Calvo S.E."/>
            <person name="Corrochano L.M."/>
            <person name="Engels R."/>
            <person name="Fu J."/>
            <person name="Hansberg W."/>
            <person name="Kim J.-M."/>
            <person name="Kodira C.D."/>
            <person name="Koehrsen M.J."/>
            <person name="Liu B."/>
            <person name="Miranda-Saavedra D."/>
            <person name="O'Leary S."/>
            <person name="Ortiz-Castellanos L."/>
            <person name="Poulter R."/>
            <person name="Rodriguez-Romero J."/>
            <person name="Ruiz-Herrera J."/>
            <person name="Shen Y.-Q."/>
            <person name="Zeng Q."/>
            <person name="Galagan J."/>
            <person name="Birren B.W."/>
            <person name="Cuomo C.A."/>
            <person name="Wickes B.L."/>
        </authorList>
    </citation>
    <scope>NUCLEOTIDE SEQUENCE [LARGE SCALE GENOMIC DNA]</scope>
    <source>
        <strain evidence="3">RA 99-880 / ATCC MYA-4621 / FGSC 9543 / NRRL 43880</strain>
    </source>
</reference>
<dbReference type="InParanoid" id="I1C5A9"/>
<dbReference type="VEuPathDB" id="FungiDB:RO3G_08344"/>
<feature type="region of interest" description="Disordered" evidence="1">
    <location>
        <begin position="1"/>
        <end position="22"/>
    </location>
</feature>
<evidence type="ECO:0000313" key="2">
    <source>
        <dbReference type="EMBL" id="EIE83639.1"/>
    </source>
</evidence>
<dbReference type="RefSeq" id="XP_067519035.1">
    <property type="nucleotide sequence ID" value="XM_067662934.1"/>
</dbReference>